<evidence type="ECO:0000256" key="2">
    <source>
        <dbReference type="ARBA" id="ARBA00022664"/>
    </source>
</evidence>
<dbReference type="Proteomes" id="UP001302745">
    <property type="component" value="Unassembled WGS sequence"/>
</dbReference>
<dbReference type="InterPro" id="IPR021850">
    <property type="entry name" value="Symplekin/Pta1"/>
</dbReference>
<accession>A0AAN6VKL1</accession>
<name>A0AAN6VKL1_9PEZI</name>
<reference evidence="5" key="2">
    <citation type="submission" date="2023-05" db="EMBL/GenBank/DDBJ databases">
        <authorList>
            <consortium name="Lawrence Berkeley National Laboratory"/>
            <person name="Steindorff A."/>
            <person name="Hensen N."/>
            <person name="Bonometti L."/>
            <person name="Westerberg I."/>
            <person name="Brannstrom I.O."/>
            <person name="Guillou S."/>
            <person name="Cros-Aarteil S."/>
            <person name="Calhoun S."/>
            <person name="Haridas S."/>
            <person name="Kuo A."/>
            <person name="Mondo S."/>
            <person name="Pangilinan J."/>
            <person name="Riley R."/>
            <person name="Labutti K."/>
            <person name="Andreopoulos B."/>
            <person name="Lipzen A."/>
            <person name="Chen C."/>
            <person name="Yanf M."/>
            <person name="Daum C."/>
            <person name="Ng V."/>
            <person name="Clum A."/>
            <person name="Ohm R."/>
            <person name="Martin F."/>
            <person name="Silar P."/>
            <person name="Natvig D."/>
            <person name="Lalanne C."/>
            <person name="Gautier V."/>
            <person name="Ament-Velasquez S.L."/>
            <person name="Kruys A."/>
            <person name="Hutchinson M.I."/>
            <person name="Powell A.J."/>
            <person name="Barry K."/>
            <person name="Miller A.N."/>
            <person name="Grigoriev I.V."/>
            <person name="Debuchy R."/>
            <person name="Gladieux P."/>
            <person name="Thoren M.H."/>
            <person name="Johannesson H."/>
        </authorList>
    </citation>
    <scope>NUCLEOTIDE SEQUENCE</scope>
    <source>
        <strain evidence="5">CBS 538.74</strain>
    </source>
</reference>
<evidence type="ECO:0000256" key="3">
    <source>
        <dbReference type="ARBA" id="ARBA00023242"/>
    </source>
</evidence>
<evidence type="ECO:0000259" key="4">
    <source>
        <dbReference type="Pfam" id="PF11935"/>
    </source>
</evidence>
<dbReference type="PANTHER" id="PTHR15245:SF20">
    <property type="entry name" value="SYMPLEKIN"/>
    <property type="match status" value="1"/>
</dbReference>
<proteinExistence type="predicted"/>
<comment type="caution">
    <text evidence="5">The sequence shown here is derived from an EMBL/GenBank/DDBJ whole genome shotgun (WGS) entry which is preliminary data.</text>
</comment>
<dbReference type="Gene3D" id="1.25.10.10">
    <property type="entry name" value="Leucine-rich Repeat Variant"/>
    <property type="match status" value="1"/>
</dbReference>
<keyword evidence="2" id="KW-0507">mRNA processing</keyword>
<dbReference type="InterPro" id="IPR032460">
    <property type="entry name" value="Symplekin/Pta1_N"/>
</dbReference>
<reference evidence="5" key="1">
    <citation type="journal article" date="2023" name="Mol. Phylogenet. Evol.">
        <title>Genome-scale phylogeny and comparative genomics of the fungal order Sordariales.</title>
        <authorList>
            <person name="Hensen N."/>
            <person name="Bonometti L."/>
            <person name="Westerberg I."/>
            <person name="Brannstrom I.O."/>
            <person name="Guillou S."/>
            <person name="Cros-Aarteil S."/>
            <person name="Calhoun S."/>
            <person name="Haridas S."/>
            <person name="Kuo A."/>
            <person name="Mondo S."/>
            <person name="Pangilinan J."/>
            <person name="Riley R."/>
            <person name="LaButti K."/>
            <person name="Andreopoulos B."/>
            <person name="Lipzen A."/>
            <person name="Chen C."/>
            <person name="Yan M."/>
            <person name="Daum C."/>
            <person name="Ng V."/>
            <person name="Clum A."/>
            <person name="Steindorff A."/>
            <person name="Ohm R.A."/>
            <person name="Martin F."/>
            <person name="Silar P."/>
            <person name="Natvig D.O."/>
            <person name="Lalanne C."/>
            <person name="Gautier V."/>
            <person name="Ament-Velasquez S.L."/>
            <person name="Kruys A."/>
            <person name="Hutchinson M.I."/>
            <person name="Powell A.J."/>
            <person name="Barry K."/>
            <person name="Miller A.N."/>
            <person name="Grigoriev I.V."/>
            <person name="Debuchy R."/>
            <person name="Gladieux P."/>
            <person name="Hiltunen Thoren M."/>
            <person name="Johannesson H."/>
        </authorList>
    </citation>
    <scope>NUCLEOTIDE SEQUENCE</scope>
    <source>
        <strain evidence="5">CBS 538.74</strain>
    </source>
</reference>
<keyword evidence="3" id="KW-0539">Nucleus</keyword>
<sequence>MAADTTATSASASNISVAEQLEQLSAARKLVLENSTYYDRIVKGVLPIIGPTAPLELRRWGAEFLAESLATPVLAMRDKENITVAVLDTLRALLDGAGEDAIVLKASVAAAASAYPVALRWIIHNSYHTESWEQMTAIKARILRIWDGAPAPVMLSCIKFAQRVVLAQTASNGMEQKYHGLDISLNLIPANHPLLDPRQLEAEATGLLDRMLGVLQDNSSDALLVDATLNCLSILSRTRPNTTYRILNAVLNFNPLKLANSPMTPKTRVFVKSLEKTTRVFLTHFLRRDPNNALSRRIQQYLEKLMRSRAEIFDDAGRKRALADQAAAGHGDAKRQKVEAAGVAHISIPPLGQGPHTLAGVFTLTNSLGLQAFDATQLPANLAAKISVRTLAGLDQQVLDFAIAGIRDRLTSLHAARAAAAAAAQPMVYNAATAPLGVEEEDDDYEPDLTPAEDTEQILNKLDNAPPEEPMEPTADSGVAMALGPFKLPPPPTLDPDAAAKLSQAAASRVFGPLSVLKEGSALRKPKAGINRLAASSYDRDSWLTLITRLATRSTASLDLDNSSSNGSIKPEDADTALDRSRGMSLGDTIREMLYTYILEDWRRRIEIAVAWLCEEWYNDQLTKRSGSGGQLHYEKWALRLVDGCLSYITAQDKVLTRFLAEIPELSRALLGKLKALCADPTTVQLALTSLLYLVMMRPPVREIALDTVAEIWTEYEDARPLAAKYLVKWRPGFIESQTRPPGDEAMSANNMAVTT</sequence>
<dbReference type="PANTHER" id="PTHR15245">
    <property type="entry name" value="SYMPLEKIN-RELATED"/>
    <property type="match status" value="1"/>
</dbReference>
<dbReference type="AlphaFoldDB" id="A0AAN6VKL1"/>
<comment type="subcellular location">
    <subcellularLocation>
        <location evidence="1">Nucleus</location>
    </subcellularLocation>
</comment>
<evidence type="ECO:0000313" key="6">
    <source>
        <dbReference type="Proteomes" id="UP001302745"/>
    </source>
</evidence>
<organism evidence="5 6">
    <name type="scientific">Chaetomidium leptoderma</name>
    <dbReference type="NCBI Taxonomy" id="669021"/>
    <lineage>
        <taxon>Eukaryota</taxon>
        <taxon>Fungi</taxon>
        <taxon>Dikarya</taxon>
        <taxon>Ascomycota</taxon>
        <taxon>Pezizomycotina</taxon>
        <taxon>Sordariomycetes</taxon>
        <taxon>Sordariomycetidae</taxon>
        <taxon>Sordariales</taxon>
        <taxon>Chaetomiaceae</taxon>
        <taxon>Chaetomidium</taxon>
    </lineage>
</organism>
<evidence type="ECO:0000256" key="1">
    <source>
        <dbReference type="ARBA" id="ARBA00004123"/>
    </source>
</evidence>
<dbReference type="InterPro" id="IPR011989">
    <property type="entry name" value="ARM-like"/>
</dbReference>
<evidence type="ECO:0000313" key="5">
    <source>
        <dbReference type="EMBL" id="KAK4153298.1"/>
    </source>
</evidence>
<dbReference type="Pfam" id="PF11935">
    <property type="entry name" value="SYMPK_PTA1_N"/>
    <property type="match status" value="1"/>
</dbReference>
<dbReference type="EMBL" id="MU856945">
    <property type="protein sequence ID" value="KAK4153298.1"/>
    <property type="molecule type" value="Genomic_DNA"/>
</dbReference>
<feature type="domain" description="Symplekin/Pta1 N-terminal" evidence="4">
    <location>
        <begin position="100"/>
        <end position="319"/>
    </location>
</feature>
<keyword evidence="6" id="KW-1185">Reference proteome</keyword>
<dbReference type="GO" id="GO:0006397">
    <property type="term" value="P:mRNA processing"/>
    <property type="evidence" value="ECO:0007669"/>
    <property type="project" value="UniProtKB-KW"/>
</dbReference>
<protein>
    <recommendedName>
        <fullName evidence="4">Symplekin/Pta1 N-terminal domain-containing protein</fullName>
    </recommendedName>
</protein>
<gene>
    <name evidence="5" type="ORF">C8A00DRAFT_33993</name>
</gene>
<dbReference type="GO" id="GO:0005847">
    <property type="term" value="C:mRNA cleavage and polyadenylation specificity factor complex"/>
    <property type="evidence" value="ECO:0007669"/>
    <property type="project" value="TreeGrafter"/>
</dbReference>